<organism evidence="1 2">
    <name type="scientific">Cirrhinus mrigala</name>
    <name type="common">Mrigala</name>
    <dbReference type="NCBI Taxonomy" id="683832"/>
    <lineage>
        <taxon>Eukaryota</taxon>
        <taxon>Metazoa</taxon>
        <taxon>Chordata</taxon>
        <taxon>Craniata</taxon>
        <taxon>Vertebrata</taxon>
        <taxon>Euteleostomi</taxon>
        <taxon>Actinopterygii</taxon>
        <taxon>Neopterygii</taxon>
        <taxon>Teleostei</taxon>
        <taxon>Ostariophysi</taxon>
        <taxon>Cypriniformes</taxon>
        <taxon>Cyprinidae</taxon>
        <taxon>Labeoninae</taxon>
        <taxon>Labeonini</taxon>
        <taxon>Cirrhinus</taxon>
    </lineage>
</organism>
<name>A0ABD0P9D8_CIRMR</name>
<comment type="caution">
    <text evidence="1">The sequence shown here is derived from an EMBL/GenBank/DDBJ whole genome shotgun (WGS) entry which is preliminary data.</text>
</comment>
<sequence length="115" mass="12834">AFLLPACEASATRKVIKVYRKWILQEKPNFMAEPETTSQEEDGEEEHLISEMDSTHVQVLATHGHKRSSSWGRTYSFSSAISRGCLTAEQNLDVRAGIQPALQVLTHSHTHTLSS</sequence>
<dbReference type="EMBL" id="JAMKFB020000017">
    <property type="protein sequence ID" value="KAL0170704.1"/>
    <property type="molecule type" value="Genomic_DNA"/>
</dbReference>
<accession>A0ABD0P9D8</accession>
<evidence type="ECO:0000313" key="1">
    <source>
        <dbReference type="EMBL" id="KAL0170704.1"/>
    </source>
</evidence>
<dbReference type="Proteomes" id="UP001529510">
    <property type="component" value="Unassembled WGS sequence"/>
</dbReference>
<dbReference type="AlphaFoldDB" id="A0ABD0P9D8"/>
<reference evidence="1 2" key="1">
    <citation type="submission" date="2024-05" db="EMBL/GenBank/DDBJ databases">
        <title>Genome sequencing and assembly of Indian major carp, Cirrhinus mrigala (Hamilton, 1822).</title>
        <authorList>
            <person name="Mohindra V."/>
            <person name="Chowdhury L.M."/>
            <person name="Lal K."/>
            <person name="Jena J.K."/>
        </authorList>
    </citation>
    <scope>NUCLEOTIDE SEQUENCE [LARGE SCALE GENOMIC DNA]</scope>
    <source>
        <strain evidence="1">CM1030</strain>
        <tissue evidence="1">Blood</tissue>
    </source>
</reference>
<protein>
    <submittedName>
        <fullName evidence="1">Uncharacterized protein</fullName>
    </submittedName>
</protein>
<proteinExistence type="predicted"/>
<evidence type="ECO:0000313" key="2">
    <source>
        <dbReference type="Proteomes" id="UP001529510"/>
    </source>
</evidence>
<gene>
    <name evidence="1" type="ORF">M9458_035300</name>
</gene>
<keyword evidence="2" id="KW-1185">Reference proteome</keyword>
<feature type="non-terminal residue" evidence="1">
    <location>
        <position position="1"/>
    </location>
</feature>